<keyword evidence="9" id="KW-1185">Reference proteome</keyword>
<dbReference type="InterPro" id="IPR002661">
    <property type="entry name" value="Ribosome_recyc_fac"/>
</dbReference>
<evidence type="ECO:0000256" key="3">
    <source>
        <dbReference type="ARBA" id="ARBA00022490"/>
    </source>
</evidence>
<feature type="domain" description="Ribosome recycling factor" evidence="7">
    <location>
        <begin position="22"/>
        <end position="185"/>
    </location>
</feature>
<feature type="region of interest" description="Disordered" evidence="6">
    <location>
        <begin position="145"/>
        <end position="166"/>
    </location>
</feature>
<dbReference type="Pfam" id="PF01765">
    <property type="entry name" value="RRF"/>
    <property type="match status" value="1"/>
</dbReference>
<reference evidence="9" key="1">
    <citation type="submission" date="2016-10" db="EMBL/GenBank/DDBJ databases">
        <authorList>
            <person name="Varghese N."/>
            <person name="Submissions S."/>
        </authorList>
    </citation>
    <scope>NUCLEOTIDE SEQUENCE [LARGE SCALE GENOMIC DNA]</scope>
    <source>
        <strain evidence="9">DSM 11005</strain>
    </source>
</reference>
<dbReference type="GO" id="GO:0005737">
    <property type="term" value="C:cytoplasm"/>
    <property type="evidence" value="ECO:0007669"/>
    <property type="project" value="UniProtKB-SubCell"/>
</dbReference>
<evidence type="ECO:0000259" key="7">
    <source>
        <dbReference type="Pfam" id="PF01765"/>
    </source>
</evidence>
<evidence type="ECO:0000313" key="9">
    <source>
        <dbReference type="Proteomes" id="UP000198943"/>
    </source>
</evidence>
<keyword evidence="3 5" id="KW-0963">Cytoplasm</keyword>
<comment type="similarity">
    <text evidence="2 5">Belongs to the RRF family.</text>
</comment>
<dbReference type="RefSeq" id="WP_093730817.1">
    <property type="nucleotide sequence ID" value="NZ_FMYW01000012.1"/>
</dbReference>
<gene>
    <name evidence="5" type="primary">frr</name>
    <name evidence="8" type="ORF">SAMN04487864_1127</name>
</gene>
<dbReference type="PANTHER" id="PTHR20982:SF3">
    <property type="entry name" value="MITOCHONDRIAL RIBOSOME RECYCLING FACTOR PSEUDO 1"/>
    <property type="match status" value="1"/>
</dbReference>
<evidence type="ECO:0000256" key="6">
    <source>
        <dbReference type="SAM" id="MobiDB-lite"/>
    </source>
</evidence>
<dbReference type="CDD" id="cd00520">
    <property type="entry name" value="RRF"/>
    <property type="match status" value="1"/>
</dbReference>
<evidence type="ECO:0000256" key="4">
    <source>
        <dbReference type="ARBA" id="ARBA00022917"/>
    </source>
</evidence>
<dbReference type="EMBL" id="FMYW01000012">
    <property type="protein sequence ID" value="SDC62735.1"/>
    <property type="molecule type" value="Genomic_DNA"/>
</dbReference>
<dbReference type="GO" id="GO:0006415">
    <property type="term" value="P:translational termination"/>
    <property type="evidence" value="ECO:0007669"/>
    <property type="project" value="UniProtKB-UniRule"/>
</dbReference>
<dbReference type="NCBIfam" id="TIGR00496">
    <property type="entry name" value="frr"/>
    <property type="match status" value="1"/>
</dbReference>
<comment type="function">
    <text evidence="5">Responsible for the release of ribosomes from messenger RNA at the termination of protein biosynthesis. May increase the efficiency of translation by recycling ribosomes from one round of translation to another.</text>
</comment>
<dbReference type="AlphaFoldDB" id="A0A1G6N6G9"/>
<evidence type="ECO:0000256" key="5">
    <source>
        <dbReference type="HAMAP-Rule" id="MF_00040"/>
    </source>
</evidence>
<evidence type="ECO:0000256" key="1">
    <source>
        <dbReference type="ARBA" id="ARBA00004496"/>
    </source>
</evidence>
<dbReference type="HAMAP" id="MF_00040">
    <property type="entry name" value="RRF"/>
    <property type="match status" value="1"/>
</dbReference>
<dbReference type="FunFam" id="3.30.1360.40:FF:000001">
    <property type="entry name" value="Ribosome-recycling factor"/>
    <property type="match status" value="1"/>
</dbReference>
<keyword evidence="4 5" id="KW-0648">Protein biosynthesis</keyword>
<comment type="subcellular location">
    <subcellularLocation>
        <location evidence="1 5">Cytoplasm</location>
    </subcellularLocation>
</comment>
<evidence type="ECO:0000313" key="8">
    <source>
        <dbReference type="EMBL" id="SDC62735.1"/>
    </source>
</evidence>
<accession>A0A1G6N6G9</accession>
<dbReference type="SUPFAM" id="SSF55194">
    <property type="entry name" value="Ribosome recycling factor, RRF"/>
    <property type="match status" value="1"/>
</dbReference>
<name>A0A1G6N6G9_9FIRM</name>
<organism evidence="8 9">
    <name type="scientific">Succiniclasticum ruminis</name>
    <dbReference type="NCBI Taxonomy" id="40841"/>
    <lineage>
        <taxon>Bacteria</taxon>
        <taxon>Bacillati</taxon>
        <taxon>Bacillota</taxon>
        <taxon>Negativicutes</taxon>
        <taxon>Acidaminococcales</taxon>
        <taxon>Acidaminococcaceae</taxon>
        <taxon>Succiniclasticum</taxon>
    </lineage>
</organism>
<proteinExistence type="inferred from homology"/>
<dbReference type="Gene3D" id="1.10.132.20">
    <property type="entry name" value="Ribosome-recycling factor"/>
    <property type="match status" value="1"/>
</dbReference>
<evidence type="ECO:0000256" key="2">
    <source>
        <dbReference type="ARBA" id="ARBA00005912"/>
    </source>
</evidence>
<dbReference type="PANTHER" id="PTHR20982">
    <property type="entry name" value="RIBOSOME RECYCLING FACTOR"/>
    <property type="match status" value="1"/>
</dbReference>
<sequence>MTTIEELLTNNEEKMKKTISFLREDLAGLRAGRATPALLNKITVDYYGTPTPINQVANIGVPEPRMIVITPWEKTMIKAISKAIMTSDLGLNPNTDGSVIRLNLPQLTEERRKELVKTANKRTEEARVSIRNMRRDIIEGIKKAEKAKQITEDDSKDGQDKAQKLTDKMMKEIDKVIEAKEKEIMEV</sequence>
<dbReference type="OrthoDB" id="9804006at2"/>
<dbReference type="InterPro" id="IPR036191">
    <property type="entry name" value="RRF_sf"/>
</dbReference>
<dbReference type="Proteomes" id="UP000198943">
    <property type="component" value="Unassembled WGS sequence"/>
</dbReference>
<dbReference type="GO" id="GO:0043023">
    <property type="term" value="F:ribosomal large subunit binding"/>
    <property type="evidence" value="ECO:0007669"/>
    <property type="project" value="TreeGrafter"/>
</dbReference>
<protein>
    <recommendedName>
        <fullName evidence="5">Ribosome-recycling factor</fullName>
        <shortName evidence="5">RRF</shortName>
    </recommendedName>
    <alternativeName>
        <fullName evidence="5">Ribosome-releasing factor</fullName>
    </alternativeName>
</protein>
<dbReference type="InterPro" id="IPR023584">
    <property type="entry name" value="Ribosome_recyc_fac_dom"/>
</dbReference>
<dbReference type="Gene3D" id="3.30.1360.40">
    <property type="match status" value="1"/>
</dbReference>
<dbReference type="FunFam" id="1.10.132.20:FF:000001">
    <property type="entry name" value="Ribosome-recycling factor"/>
    <property type="match status" value="1"/>
</dbReference>